<evidence type="ECO:0000313" key="7">
    <source>
        <dbReference type="EMBL" id="RNL36858.1"/>
    </source>
</evidence>
<dbReference type="Pfam" id="PF16889">
    <property type="entry name" value="Hepar_II_III_N"/>
    <property type="match status" value="1"/>
</dbReference>
<organism evidence="7 8">
    <name type="scientific">Adlercreutzia equolifaciens subsp. celatus DSM 18785</name>
    <dbReference type="NCBI Taxonomy" id="1121021"/>
    <lineage>
        <taxon>Bacteria</taxon>
        <taxon>Bacillati</taxon>
        <taxon>Actinomycetota</taxon>
        <taxon>Coriobacteriia</taxon>
        <taxon>Eggerthellales</taxon>
        <taxon>Eggerthellaceae</taxon>
        <taxon>Adlercreutzia</taxon>
    </lineage>
</organism>
<feature type="domain" description="Heparin-sulfate lyase N-terminal" evidence="6">
    <location>
        <begin position="83"/>
        <end position="315"/>
    </location>
</feature>
<dbReference type="InterPro" id="IPR008929">
    <property type="entry name" value="Chondroitin_lyas"/>
</dbReference>
<keyword evidence="8" id="KW-1185">Reference proteome</keyword>
<proteinExistence type="predicted"/>
<comment type="caution">
    <text evidence="7">The sequence shown here is derived from an EMBL/GenBank/DDBJ whole genome shotgun (WGS) entry which is preliminary data.</text>
</comment>
<keyword evidence="3" id="KW-0574">Periplasm</keyword>
<dbReference type="GO" id="GO:0042597">
    <property type="term" value="C:periplasmic space"/>
    <property type="evidence" value="ECO:0007669"/>
    <property type="project" value="UniProtKB-SubCell"/>
</dbReference>
<feature type="domain" description="Heparinase II/III-like C-terminal" evidence="5">
    <location>
        <begin position="339"/>
        <end position="440"/>
    </location>
</feature>
<keyword evidence="2" id="KW-0732">Signal</keyword>
<name>A0A3N0AQH1_9ACTN</name>
<dbReference type="InterPro" id="IPR031680">
    <property type="entry name" value="Hepar_II_III_N"/>
</dbReference>
<gene>
    <name evidence="7" type="ORF">DMP10_09895</name>
</gene>
<dbReference type="Proteomes" id="UP000278327">
    <property type="component" value="Unassembled WGS sequence"/>
</dbReference>
<protein>
    <submittedName>
        <fullName evidence="7">Uncharacterized protein</fullName>
    </submittedName>
</protein>
<dbReference type="PANTHER" id="PTHR39210:SF1">
    <property type="entry name" value="HEPARIN-SULFATE LYASE"/>
    <property type="match status" value="1"/>
</dbReference>
<dbReference type="AlphaFoldDB" id="A0A3N0AQH1"/>
<evidence type="ECO:0000313" key="8">
    <source>
        <dbReference type="Proteomes" id="UP000278327"/>
    </source>
</evidence>
<evidence type="ECO:0000256" key="4">
    <source>
        <dbReference type="ARBA" id="ARBA00023239"/>
    </source>
</evidence>
<keyword evidence="4" id="KW-0456">Lyase</keyword>
<evidence type="ECO:0000259" key="6">
    <source>
        <dbReference type="Pfam" id="PF16889"/>
    </source>
</evidence>
<dbReference type="InterPro" id="IPR012480">
    <property type="entry name" value="Hepar_II_III_C"/>
</dbReference>
<dbReference type="PANTHER" id="PTHR39210">
    <property type="entry name" value="HEPARIN-SULFATE LYASE"/>
    <property type="match status" value="1"/>
</dbReference>
<comment type="subcellular location">
    <subcellularLocation>
        <location evidence="1">Periplasm</location>
    </subcellularLocation>
</comment>
<dbReference type="Gene3D" id="1.50.10.100">
    <property type="entry name" value="Chondroitin AC/alginate lyase"/>
    <property type="match status" value="1"/>
</dbReference>
<dbReference type="SUPFAM" id="SSF48230">
    <property type="entry name" value="Chondroitin AC/alginate lyase"/>
    <property type="match status" value="1"/>
</dbReference>
<evidence type="ECO:0000256" key="1">
    <source>
        <dbReference type="ARBA" id="ARBA00004418"/>
    </source>
</evidence>
<evidence type="ECO:0000256" key="3">
    <source>
        <dbReference type="ARBA" id="ARBA00022764"/>
    </source>
</evidence>
<evidence type="ECO:0000259" key="5">
    <source>
        <dbReference type="Pfam" id="PF07940"/>
    </source>
</evidence>
<sequence>MSLMSKGKLYLHTVSHLKPSQVAYRLWRRLGGATPLCRGHRVKGDPSCADIGRIPLLQELDFDAVFLRRFSPDDIVRGRIELLNCDTSIDWEKPWLCEEMSALWEFNLHYCEFILPLAKAACNAGGEKYVESGKDIISSWISVHPRSAGGVPWDPYVISMRVVNWLAFYGEAHDTIDEDELFLRKFNDSLYEQYGHLSIHLEKDILANHYLENLKAMILLAAYFDDVETLHLAVARFVEQVDEQILSDGMHFELSPMYQKIMLECLMRVMDVVRTCDSGAHAKLHRSLKSMVDCLYSLERGIERTPLFNDSGDNVSKGTTSLLRCAERHFGIEPSFVAELSEGGYCIFERSVGNAQVKAVIDVGAPGPAYALGHAHCDMLSFELFYNGRPWVVNCGTFAYQDPSRLRYKNTDAHNAPRFGDCEQSECWASFRMARMARMAGWSRMENGLEATMVDYRGRSITRRIEFLPEGVLVRDSSSEKCVPLVSTVHMAEPFAFADGVDSVESCYAPEFGAARTCRQHQVRGVGLVEYFLPVPEECFEQKEFYEFD</sequence>
<dbReference type="GO" id="GO:0016829">
    <property type="term" value="F:lyase activity"/>
    <property type="evidence" value="ECO:0007669"/>
    <property type="project" value="UniProtKB-KW"/>
</dbReference>
<dbReference type="EMBL" id="QICA01000018">
    <property type="protein sequence ID" value="RNL36858.1"/>
    <property type="molecule type" value="Genomic_DNA"/>
</dbReference>
<evidence type="ECO:0000256" key="2">
    <source>
        <dbReference type="ARBA" id="ARBA00022729"/>
    </source>
</evidence>
<dbReference type="Gene3D" id="2.70.98.70">
    <property type="match status" value="1"/>
</dbReference>
<reference evidence="7 8" key="1">
    <citation type="journal article" date="2019" name="Microbiol. Resour. Announc.">
        <title>Draft Genome Sequences of Type Strains of Gordonibacter faecihominis, Paraeggerthella hongkongensis, Parvibacter caecicola,Slackia equolifaciens, Slackia faecicanis, and Slackia isoflavoniconvertens.</title>
        <authorList>
            <person name="Danylec N."/>
            <person name="Stoll D.A."/>
            <person name="Dotsch A."/>
            <person name="Huch M."/>
        </authorList>
    </citation>
    <scope>NUCLEOTIDE SEQUENCE [LARGE SCALE GENOMIC DNA]</scope>
    <source>
        <strain evidence="7 8">DSM 18785</strain>
    </source>
</reference>
<dbReference type="Pfam" id="PF07940">
    <property type="entry name" value="Hepar_II_III_C"/>
    <property type="match status" value="1"/>
</dbReference>
<accession>A0A3N0AQH1</accession>